<dbReference type="SUPFAM" id="SSF53756">
    <property type="entry name" value="UDP-Glycosyltransferase/glycogen phosphorylase"/>
    <property type="match status" value="1"/>
</dbReference>
<evidence type="ECO:0000313" key="4">
    <source>
        <dbReference type="EMBL" id="OME93886.1"/>
    </source>
</evidence>
<feature type="domain" description="Glycosyltransferase subfamily 4-like N-terminal" evidence="3">
    <location>
        <begin position="13"/>
        <end position="173"/>
    </location>
</feature>
<dbReference type="RefSeq" id="WP_076322556.1">
    <property type="nucleotide sequence ID" value="NZ_MRTF01000003.1"/>
</dbReference>
<dbReference type="CDD" id="cd03801">
    <property type="entry name" value="GT4_PimA-like"/>
    <property type="match status" value="1"/>
</dbReference>
<dbReference type="PANTHER" id="PTHR12526:SF627">
    <property type="entry name" value="D-RHAMNOSYLTRANSFERASE WBPZ"/>
    <property type="match status" value="1"/>
</dbReference>
<organism evidence="4 5">
    <name type="scientific">Paenibacillus lautus</name>
    <name type="common">Bacillus lautus</name>
    <dbReference type="NCBI Taxonomy" id="1401"/>
    <lineage>
        <taxon>Bacteria</taxon>
        <taxon>Bacillati</taxon>
        <taxon>Bacillota</taxon>
        <taxon>Bacilli</taxon>
        <taxon>Bacillales</taxon>
        <taxon>Paenibacillaceae</taxon>
        <taxon>Paenibacillus</taxon>
    </lineage>
</organism>
<feature type="transmembrane region" description="Helical" evidence="1">
    <location>
        <begin position="66"/>
        <end position="86"/>
    </location>
</feature>
<dbReference type="AlphaFoldDB" id="A0A1R1B455"/>
<keyword evidence="1" id="KW-1133">Transmembrane helix</keyword>
<evidence type="ECO:0008006" key="6">
    <source>
        <dbReference type="Google" id="ProtNLM"/>
    </source>
</evidence>
<accession>A0A1R1B455</accession>
<dbReference type="OrthoDB" id="9814612at2"/>
<dbReference type="Pfam" id="PF13439">
    <property type="entry name" value="Glyco_transf_4"/>
    <property type="match status" value="1"/>
</dbReference>
<comment type="caution">
    <text evidence="4">The sequence shown here is derived from an EMBL/GenBank/DDBJ whole genome shotgun (WGS) entry which is preliminary data.</text>
</comment>
<dbReference type="Gene3D" id="3.40.50.2000">
    <property type="entry name" value="Glycogen Phosphorylase B"/>
    <property type="match status" value="2"/>
</dbReference>
<dbReference type="GO" id="GO:0016757">
    <property type="term" value="F:glycosyltransferase activity"/>
    <property type="evidence" value="ECO:0007669"/>
    <property type="project" value="InterPro"/>
</dbReference>
<dbReference type="InterPro" id="IPR028098">
    <property type="entry name" value="Glyco_trans_4-like_N"/>
</dbReference>
<keyword evidence="1" id="KW-0472">Membrane</keyword>
<keyword evidence="1" id="KW-0812">Transmembrane</keyword>
<dbReference type="Pfam" id="PF00534">
    <property type="entry name" value="Glycos_transf_1"/>
    <property type="match status" value="1"/>
</dbReference>
<evidence type="ECO:0000259" key="2">
    <source>
        <dbReference type="Pfam" id="PF00534"/>
    </source>
</evidence>
<dbReference type="EMBL" id="MRTF01000003">
    <property type="protein sequence ID" value="OME93886.1"/>
    <property type="molecule type" value="Genomic_DNA"/>
</dbReference>
<protein>
    <recommendedName>
        <fullName evidence="6">Glycosyltransferase family 1 protein</fullName>
    </recommendedName>
</protein>
<dbReference type="STRING" id="1401.BK123_11635"/>
<dbReference type="InterPro" id="IPR001296">
    <property type="entry name" value="Glyco_trans_1"/>
</dbReference>
<evidence type="ECO:0000256" key="1">
    <source>
        <dbReference type="SAM" id="Phobius"/>
    </source>
</evidence>
<evidence type="ECO:0000259" key="3">
    <source>
        <dbReference type="Pfam" id="PF13439"/>
    </source>
</evidence>
<evidence type="ECO:0000313" key="5">
    <source>
        <dbReference type="Proteomes" id="UP000187074"/>
    </source>
</evidence>
<reference evidence="4 5" key="1">
    <citation type="submission" date="2016-11" db="EMBL/GenBank/DDBJ databases">
        <title>Paenibacillus species isolates.</title>
        <authorList>
            <person name="Beno S.M."/>
        </authorList>
    </citation>
    <scope>NUCLEOTIDE SEQUENCE [LARGE SCALE GENOMIC DNA]</scope>
    <source>
        <strain evidence="4 5">FSL F4-0100</strain>
    </source>
</reference>
<dbReference type="Proteomes" id="UP000187074">
    <property type="component" value="Unassembled WGS sequence"/>
</dbReference>
<sequence length="398" mass="44891">MKIAFYNHTSTVSGAEISLLLTAKYVTEAHPIIFAPEGELLQKARNQGIEVVALPSYRARMTRNPFLLVVYVMGMLWAGWKLALLMKKSQVDLIHANSIRAGIMAGLFGWYHSLPVVWHIRDMPPQGYIGNLIKRLAGSTAKALICISESVLQSMEHPSVAKRCHLVHNGVELKSFHDEEKQRIKGHIRSELQTPQEAQVLAIIGQIAPWKRQEDAIEAFASLIREERNAVLWIVGEAKFRQENERYLVRLQEMVKAFGLEDKVIFTGFREDVLEICCAADLLLLCSDHEPFGRVIIEAMSQGTPVVGTRGGGVPEIIDHGVSGFMYEIGNTDELAQYIRQVLDDKAVWSLLSQNGQERVREMFSIKQTSHNVQQIYKELLARPGVESIERQRAKEIV</sequence>
<name>A0A1R1B455_PAELA</name>
<gene>
    <name evidence="4" type="ORF">BK123_11635</name>
</gene>
<feature type="domain" description="Glycosyl transferase family 1" evidence="2">
    <location>
        <begin position="188"/>
        <end position="357"/>
    </location>
</feature>
<proteinExistence type="predicted"/>
<dbReference type="PANTHER" id="PTHR12526">
    <property type="entry name" value="GLYCOSYLTRANSFERASE"/>
    <property type="match status" value="1"/>
</dbReference>